<dbReference type="Gene3D" id="3.30.1150.10">
    <property type="match status" value="1"/>
</dbReference>
<evidence type="ECO:0000256" key="5">
    <source>
        <dbReference type="SAM" id="MobiDB-lite"/>
    </source>
</evidence>
<organism evidence="8 9">
    <name type="scientific">Antarcticimicrobium sediminis</name>
    <dbReference type="NCBI Taxonomy" id="2546227"/>
    <lineage>
        <taxon>Bacteria</taxon>
        <taxon>Pseudomonadati</taxon>
        <taxon>Pseudomonadota</taxon>
        <taxon>Alphaproteobacteria</taxon>
        <taxon>Rhodobacterales</taxon>
        <taxon>Paracoccaceae</taxon>
        <taxon>Antarcticimicrobium</taxon>
    </lineage>
</organism>
<keyword evidence="2" id="KW-0812">Transmembrane</keyword>
<protein>
    <submittedName>
        <fullName evidence="8">TonB family protein</fullName>
    </submittedName>
</protein>
<feature type="chain" id="PRO_5020805005" evidence="6">
    <location>
        <begin position="25"/>
        <end position="334"/>
    </location>
</feature>
<sequence length="334" mass="34541">MTGALAEKVAFGLIAAGLHVLAFAALPGTGAQTQGAGGDGRITLQGATPQIEAMVAAWTAPPETAQPVTLEQPIPPAMETAEPDLAQATPEPIPTRPVPTQPERPTAPSAPDAAQLPLPRPIPTPPMADALALPAPQPDPATMDRPEIAAPSPVLSSRQRSAPTPEAPPAPVTPRAPDLAEARQLPPPPPAPPKPREIAPPKPAQQASAAVQSQQAAGRGGGAQAGNGNRSDRAALSPGQRNSLIAAWGAQITNRIERTKRAPRGLRKGGRVVLRLQVSRAGQLQSVSVRQSSGNAELDAAAIRAVRRAKRFPAAPEGLNKPFYSFSLPVRFND</sequence>
<evidence type="ECO:0000256" key="3">
    <source>
        <dbReference type="ARBA" id="ARBA00022989"/>
    </source>
</evidence>
<feature type="region of interest" description="Disordered" evidence="5">
    <location>
        <begin position="87"/>
        <end position="240"/>
    </location>
</feature>
<dbReference type="InterPro" id="IPR037682">
    <property type="entry name" value="TonB_C"/>
</dbReference>
<gene>
    <name evidence="8" type="ORF">E1B25_09185</name>
</gene>
<comment type="subcellular location">
    <subcellularLocation>
        <location evidence="1">Membrane</location>
        <topology evidence="1">Single-pass membrane protein</topology>
    </subcellularLocation>
</comment>
<dbReference type="EMBL" id="SMFP01000005">
    <property type="protein sequence ID" value="TDE38291.1"/>
    <property type="molecule type" value="Genomic_DNA"/>
</dbReference>
<proteinExistence type="predicted"/>
<feature type="domain" description="TonB C-terminal" evidence="7">
    <location>
        <begin position="244"/>
        <end position="334"/>
    </location>
</feature>
<dbReference type="NCBIfam" id="TIGR01352">
    <property type="entry name" value="tonB_Cterm"/>
    <property type="match status" value="1"/>
</dbReference>
<dbReference type="GO" id="GO:0016020">
    <property type="term" value="C:membrane"/>
    <property type="evidence" value="ECO:0007669"/>
    <property type="project" value="UniProtKB-SubCell"/>
</dbReference>
<feature type="compositionally biased region" description="Low complexity" evidence="5">
    <location>
        <begin position="175"/>
        <end position="184"/>
    </location>
</feature>
<evidence type="ECO:0000256" key="1">
    <source>
        <dbReference type="ARBA" id="ARBA00004167"/>
    </source>
</evidence>
<dbReference type="InterPro" id="IPR006260">
    <property type="entry name" value="TonB/TolA_C"/>
</dbReference>
<dbReference type="PROSITE" id="PS52015">
    <property type="entry name" value="TONB_CTD"/>
    <property type="match status" value="1"/>
</dbReference>
<keyword evidence="6" id="KW-0732">Signal</keyword>
<comment type="caution">
    <text evidence="8">The sequence shown here is derived from an EMBL/GenBank/DDBJ whole genome shotgun (WGS) entry which is preliminary data.</text>
</comment>
<evidence type="ECO:0000256" key="4">
    <source>
        <dbReference type="ARBA" id="ARBA00023136"/>
    </source>
</evidence>
<keyword evidence="9" id="KW-1185">Reference proteome</keyword>
<dbReference type="RefSeq" id="WP_132828629.1">
    <property type="nucleotide sequence ID" value="NZ_SMFP01000005.1"/>
</dbReference>
<evidence type="ECO:0000256" key="2">
    <source>
        <dbReference type="ARBA" id="ARBA00022692"/>
    </source>
</evidence>
<dbReference type="OrthoDB" id="7722272at2"/>
<reference evidence="8 9" key="1">
    <citation type="submission" date="2019-03" db="EMBL/GenBank/DDBJ databases">
        <authorList>
            <person name="Zhang S."/>
        </authorList>
    </citation>
    <scope>NUCLEOTIDE SEQUENCE [LARGE SCALE GENOMIC DNA]</scope>
    <source>
        <strain evidence="8 9">S4J41</strain>
    </source>
</reference>
<accession>A0A4R5ETS5</accession>
<evidence type="ECO:0000256" key="6">
    <source>
        <dbReference type="SAM" id="SignalP"/>
    </source>
</evidence>
<evidence type="ECO:0000259" key="7">
    <source>
        <dbReference type="PROSITE" id="PS52015"/>
    </source>
</evidence>
<feature type="compositionally biased region" description="Pro residues" evidence="5">
    <location>
        <begin position="91"/>
        <end position="102"/>
    </location>
</feature>
<dbReference type="SUPFAM" id="SSF74653">
    <property type="entry name" value="TolA/TonB C-terminal domain"/>
    <property type="match status" value="1"/>
</dbReference>
<dbReference type="Pfam" id="PF03544">
    <property type="entry name" value="TonB_C"/>
    <property type="match status" value="1"/>
</dbReference>
<dbReference type="Proteomes" id="UP000294662">
    <property type="component" value="Unassembled WGS sequence"/>
</dbReference>
<dbReference type="GO" id="GO:0055085">
    <property type="term" value="P:transmembrane transport"/>
    <property type="evidence" value="ECO:0007669"/>
    <property type="project" value="InterPro"/>
</dbReference>
<evidence type="ECO:0000313" key="9">
    <source>
        <dbReference type="Proteomes" id="UP000294662"/>
    </source>
</evidence>
<feature type="compositionally biased region" description="Pro residues" evidence="5">
    <location>
        <begin position="165"/>
        <end position="174"/>
    </location>
</feature>
<keyword evidence="3" id="KW-1133">Transmembrane helix</keyword>
<feature type="compositionally biased region" description="Low complexity" evidence="5">
    <location>
        <begin position="204"/>
        <end position="217"/>
    </location>
</feature>
<feature type="signal peptide" evidence="6">
    <location>
        <begin position="1"/>
        <end position="24"/>
    </location>
</feature>
<evidence type="ECO:0000313" key="8">
    <source>
        <dbReference type="EMBL" id="TDE38291.1"/>
    </source>
</evidence>
<name>A0A4R5ETS5_9RHOB</name>
<keyword evidence="4" id="KW-0472">Membrane</keyword>
<dbReference type="AlphaFoldDB" id="A0A4R5ETS5"/>